<reference evidence="9 10" key="1">
    <citation type="journal article" date="2016" name="J. Microbiol.">
        <title>Dankookia rubra gen. nov., sp. nov., an alphaproteobacterium isolated from sediment of a shallow stream.</title>
        <authorList>
            <person name="Kim W.H."/>
            <person name="Kim D.H."/>
            <person name="Kang K."/>
            <person name="Ahn T.Y."/>
        </authorList>
    </citation>
    <scope>NUCLEOTIDE SEQUENCE [LARGE SCALE GENOMIC DNA]</scope>
    <source>
        <strain evidence="9 10">JCM30602</strain>
    </source>
</reference>
<feature type="transmembrane region" description="Helical" evidence="6">
    <location>
        <begin position="338"/>
        <end position="371"/>
    </location>
</feature>
<dbReference type="InterPro" id="IPR003838">
    <property type="entry name" value="ABC3_permease_C"/>
</dbReference>
<evidence type="ECO:0000313" key="10">
    <source>
        <dbReference type="Proteomes" id="UP000295096"/>
    </source>
</evidence>
<keyword evidence="3 6" id="KW-0812">Transmembrane</keyword>
<feature type="transmembrane region" description="Helical" evidence="6">
    <location>
        <begin position="466"/>
        <end position="493"/>
    </location>
</feature>
<evidence type="ECO:0000256" key="2">
    <source>
        <dbReference type="ARBA" id="ARBA00022475"/>
    </source>
</evidence>
<comment type="caution">
    <text evidence="9">The sequence shown here is derived from an EMBL/GenBank/DDBJ whole genome shotgun (WGS) entry which is preliminary data.</text>
</comment>
<evidence type="ECO:0000256" key="1">
    <source>
        <dbReference type="ARBA" id="ARBA00004651"/>
    </source>
</evidence>
<feature type="transmembrane region" description="Helical" evidence="6">
    <location>
        <begin position="806"/>
        <end position="832"/>
    </location>
</feature>
<feature type="transmembrane region" description="Helical" evidence="6">
    <location>
        <begin position="514"/>
        <end position="536"/>
    </location>
</feature>
<dbReference type="GO" id="GO:0005886">
    <property type="term" value="C:plasma membrane"/>
    <property type="evidence" value="ECO:0007669"/>
    <property type="project" value="UniProtKB-SubCell"/>
</dbReference>
<evidence type="ECO:0000256" key="6">
    <source>
        <dbReference type="SAM" id="Phobius"/>
    </source>
</evidence>
<dbReference type="InterPro" id="IPR038766">
    <property type="entry name" value="Membrane_comp_ABC_pdt"/>
</dbReference>
<feature type="transmembrane region" description="Helical" evidence="6">
    <location>
        <begin position="757"/>
        <end position="779"/>
    </location>
</feature>
<feature type="transmembrane region" description="Helical" evidence="6">
    <location>
        <begin position="847"/>
        <end position="870"/>
    </location>
</feature>
<feature type="domain" description="ABC3 transporter permease C-terminal" evidence="7">
    <location>
        <begin position="306"/>
        <end position="423"/>
    </location>
</feature>
<dbReference type="PANTHER" id="PTHR30287">
    <property type="entry name" value="MEMBRANE COMPONENT OF PREDICTED ABC SUPERFAMILY METABOLITE UPTAKE TRANSPORTER"/>
    <property type="match status" value="1"/>
</dbReference>
<keyword evidence="4 6" id="KW-1133">Transmembrane helix</keyword>
<protein>
    <submittedName>
        <fullName evidence="9">FtsX-like permease family protein</fullName>
    </submittedName>
</protein>
<evidence type="ECO:0000259" key="7">
    <source>
        <dbReference type="Pfam" id="PF02687"/>
    </source>
</evidence>
<dbReference type="EMBL" id="SMSJ01000011">
    <property type="protein sequence ID" value="TDH62476.1"/>
    <property type="molecule type" value="Genomic_DNA"/>
</dbReference>
<dbReference type="PANTHER" id="PTHR30287:SF1">
    <property type="entry name" value="INNER MEMBRANE PROTEIN"/>
    <property type="match status" value="1"/>
</dbReference>
<dbReference type="InterPro" id="IPR025857">
    <property type="entry name" value="MacB_PCD"/>
</dbReference>
<organism evidence="9 10">
    <name type="scientific">Dankookia rubra</name>
    <dbReference type="NCBI Taxonomy" id="1442381"/>
    <lineage>
        <taxon>Bacteria</taxon>
        <taxon>Pseudomonadati</taxon>
        <taxon>Pseudomonadota</taxon>
        <taxon>Alphaproteobacteria</taxon>
        <taxon>Acetobacterales</taxon>
        <taxon>Roseomonadaceae</taxon>
        <taxon>Dankookia</taxon>
    </lineage>
</organism>
<comment type="subcellular location">
    <subcellularLocation>
        <location evidence="1">Cell membrane</location>
        <topology evidence="1">Multi-pass membrane protein</topology>
    </subcellularLocation>
</comment>
<dbReference type="Proteomes" id="UP000295096">
    <property type="component" value="Unassembled WGS sequence"/>
</dbReference>
<keyword evidence="2" id="KW-1003">Cell membrane</keyword>
<feature type="domain" description="ABC3 transporter permease C-terminal" evidence="7">
    <location>
        <begin position="763"/>
        <end position="867"/>
    </location>
</feature>
<keyword evidence="5 6" id="KW-0472">Membrane</keyword>
<proteinExistence type="predicted"/>
<accession>A0A4R5QH94</accession>
<dbReference type="OrthoDB" id="9775544at2"/>
<evidence type="ECO:0000259" key="8">
    <source>
        <dbReference type="Pfam" id="PF12704"/>
    </source>
</evidence>
<keyword evidence="10" id="KW-1185">Reference proteome</keyword>
<dbReference type="AlphaFoldDB" id="A0A4R5QH94"/>
<evidence type="ECO:0000256" key="3">
    <source>
        <dbReference type="ARBA" id="ARBA00022692"/>
    </source>
</evidence>
<feature type="transmembrane region" description="Helical" evidence="6">
    <location>
        <begin position="49"/>
        <end position="69"/>
    </location>
</feature>
<evidence type="ECO:0000256" key="4">
    <source>
        <dbReference type="ARBA" id="ARBA00022989"/>
    </source>
</evidence>
<dbReference type="Pfam" id="PF02687">
    <property type="entry name" value="FtsX"/>
    <property type="match status" value="2"/>
</dbReference>
<gene>
    <name evidence="9" type="ORF">E2C06_11435</name>
</gene>
<feature type="transmembrane region" description="Helical" evidence="6">
    <location>
        <begin position="302"/>
        <end position="326"/>
    </location>
</feature>
<feature type="domain" description="MacB-like periplasmic core" evidence="8">
    <location>
        <begin position="53"/>
        <end position="273"/>
    </location>
</feature>
<feature type="transmembrane region" description="Helical" evidence="6">
    <location>
        <begin position="391"/>
        <end position="416"/>
    </location>
</feature>
<name>A0A4R5QH94_9PROT</name>
<evidence type="ECO:0000256" key="5">
    <source>
        <dbReference type="ARBA" id="ARBA00023136"/>
    </source>
</evidence>
<feature type="transmembrane region" description="Helical" evidence="6">
    <location>
        <begin position="437"/>
        <end position="460"/>
    </location>
</feature>
<dbReference type="Pfam" id="PF12704">
    <property type="entry name" value="MacB_PCD"/>
    <property type="match status" value="1"/>
</dbReference>
<evidence type="ECO:0000313" key="9">
    <source>
        <dbReference type="EMBL" id="TDH62476.1"/>
    </source>
</evidence>
<sequence>MHAGGDRSGSRTAIRPKSGLERTALGPAGQLALGLRLARRELRGGIHSLRIVLACLALGVAAIAAVGTLRAGIEAGLQADGARILGGDVELRSGNRPATPEARAWIEARGGQVSAVVTLRSMLVAPSGERMLVEMKAADKAYPLFGALELDPPVPLANRQELNAVPILQQSPVEEAAANAPRVALDPLVAERLGLAVGDRVRIGEASFVFAAVVRAEPDKATTPALFGPRALITEAMLARTQLLQPGSLVQHDLRIRLPEGTPRARFANELRTAFAAEGWRIRTADQAEPGVNRFLDRAASFLTLAGLTALLVGGIGVGTGVRGWLDARARSIATLRCLGAPAAIIFLTYLIQVLALAALGIGIGLVGGYALTWAAAQALSGSLPVPPRLALYPAPLALAALYGLLTALAFALWPLGRAARISGAALFRDAVQPAGAWPGGAVLALNLAAAAALVGLIVVTSGDRWFALGFCGAAIAALALFRGGAWALAAGARRLGHLRRPALRLGLANLHRPGSPAALLVVSLGIGLTTLAAIAQIEGNLRRQLAAEMPARAPNFFFIDIQSDQAQRFDATALALPGVTEVKRVPSLRARVVAVKGVPAEQVKVSEETAWALRGDRGLTYAAMPPEGTKLVEGGWWPADYRGKPLLSMDAGIARGWGVGIGDAITVNVLGRTIDLEVANLRAVDWRGLGMNFTLVASPGLLEAAPHTHIATVRGDPAQDSAVLRGLTDAFPNISGIRVRDALEAVAAILGRVGTALSATGSLTLLAGGLVLAGAVAAGQRQRVRDAVVLKTLGATRAQIRAAWLVEYALIGLVAGLLAAVAGSAAAWAVITQVMRADWALLPGTLAATVIGCALLTLACGQIGTALALRVRPGPLLRNE</sequence>